<dbReference type="Pfam" id="PF07702">
    <property type="entry name" value="UTRA"/>
    <property type="match status" value="1"/>
</dbReference>
<evidence type="ECO:0000313" key="6">
    <source>
        <dbReference type="Proteomes" id="UP000630353"/>
    </source>
</evidence>
<protein>
    <submittedName>
        <fullName evidence="5">Phosphonate metabolism transcriptional regulator PhnF</fullName>
    </submittedName>
</protein>
<evidence type="ECO:0000256" key="2">
    <source>
        <dbReference type="ARBA" id="ARBA00023125"/>
    </source>
</evidence>
<dbReference type="GO" id="GO:0045892">
    <property type="term" value="P:negative regulation of DNA-templated transcription"/>
    <property type="evidence" value="ECO:0007669"/>
    <property type="project" value="TreeGrafter"/>
</dbReference>
<dbReference type="InterPro" id="IPR036388">
    <property type="entry name" value="WH-like_DNA-bd_sf"/>
</dbReference>
<sequence>MSVIDRESGVAVWRQIEESLADEIRSGARGEGSRLPTEAELAARFRVNRHTVRRAIGGLSDRGLVRVEQGRGIFVRENVLEYLIGRRTRFTENVRRVNRSPGGHAIDFERQRASREIAEALGIRIGAQVIHLRTLGKVDDRPVSYGEHWFPARLFPRFDAEYRSTGSGSITRLMESHGFGDYERAVTKVTARMPDAAEAELLEQPRTRPILYVESLNVAGDGTPLQASHVRHAADRFQMVFETRPAATPRIGEAE</sequence>
<dbReference type="Proteomes" id="UP000630353">
    <property type="component" value="Unassembled WGS sequence"/>
</dbReference>
<gene>
    <name evidence="5" type="ORF">GCM10017083_16930</name>
</gene>
<dbReference type="Pfam" id="PF00392">
    <property type="entry name" value="GntR"/>
    <property type="match status" value="1"/>
</dbReference>
<dbReference type="RefSeq" id="WP_229836677.1">
    <property type="nucleotide sequence ID" value="NZ_BMZS01000003.1"/>
</dbReference>
<keyword evidence="1" id="KW-0805">Transcription regulation</keyword>
<dbReference type="InterPro" id="IPR050679">
    <property type="entry name" value="Bact_HTH_transcr_reg"/>
</dbReference>
<dbReference type="InterPro" id="IPR012702">
    <property type="entry name" value="CP_lyase_PhnF"/>
</dbReference>
<reference evidence="5" key="2">
    <citation type="submission" date="2020-09" db="EMBL/GenBank/DDBJ databases">
        <authorList>
            <person name="Sun Q."/>
            <person name="Kim S."/>
        </authorList>
    </citation>
    <scope>NUCLEOTIDE SEQUENCE</scope>
    <source>
        <strain evidence="5">KCTC 42651</strain>
    </source>
</reference>
<dbReference type="GO" id="GO:0003677">
    <property type="term" value="F:DNA binding"/>
    <property type="evidence" value="ECO:0007669"/>
    <property type="project" value="UniProtKB-KW"/>
</dbReference>
<dbReference type="Gene3D" id="1.10.10.10">
    <property type="entry name" value="Winged helix-like DNA-binding domain superfamily/Winged helix DNA-binding domain"/>
    <property type="match status" value="1"/>
</dbReference>
<feature type="domain" description="HTH gntR-type" evidence="4">
    <location>
        <begin position="10"/>
        <end position="78"/>
    </location>
</feature>
<dbReference type="PROSITE" id="PS50949">
    <property type="entry name" value="HTH_GNTR"/>
    <property type="match status" value="1"/>
</dbReference>
<dbReference type="InterPro" id="IPR028978">
    <property type="entry name" value="Chorismate_lyase_/UTRA_dom_sf"/>
</dbReference>
<dbReference type="InterPro" id="IPR000524">
    <property type="entry name" value="Tscrpt_reg_HTH_GntR"/>
</dbReference>
<evidence type="ECO:0000259" key="4">
    <source>
        <dbReference type="PROSITE" id="PS50949"/>
    </source>
</evidence>
<proteinExistence type="predicted"/>
<dbReference type="InterPro" id="IPR036390">
    <property type="entry name" value="WH_DNA-bd_sf"/>
</dbReference>
<dbReference type="SMART" id="SM00345">
    <property type="entry name" value="HTH_GNTR"/>
    <property type="match status" value="1"/>
</dbReference>
<dbReference type="NCBIfam" id="TIGR02325">
    <property type="entry name" value="C_P_lyase_phnF"/>
    <property type="match status" value="1"/>
</dbReference>
<reference evidence="5" key="1">
    <citation type="journal article" date="2014" name="Int. J. Syst. Evol. Microbiol.">
        <title>Complete genome sequence of Corynebacterium casei LMG S-19264T (=DSM 44701T), isolated from a smear-ripened cheese.</title>
        <authorList>
            <consortium name="US DOE Joint Genome Institute (JGI-PGF)"/>
            <person name="Walter F."/>
            <person name="Albersmeier A."/>
            <person name="Kalinowski J."/>
            <person name="Ruckert C."/>
        </authorList>
    </citation>
    <scope>NUCLEOTIDE SEQUENCE</scope>
    <source>
        <strain evidence="5">KCTC 42651</strain>
    </source>
</reference>
<dbReference type="InterPro" id="IPR011663">
    <property type="entry name" value="UTRA"/>
</dbReference>
<dbReference type="PRINTS" id="PR00035">
    <property type="entry name" value="HTHGNTR"/>
</dbReference>
<keyword evidence="3" id="KW-0804">Transcription</keyword>
<dbReference type="CDD" id="cd07377">
    <property type="entry name" value="WHTH_GntR"/>
    <property type="match status" value="1"/>
</dbReference>
<name>A0A918XRH1_9PROT</name>
<organism evidence="5 6">
    <name type="scientific">Thalassobaculum fulvum</name>
    <dbReference type="NCBI Taxonomy" id="1633335"/>
    <lineage>
        <taxon>Bacteria</taxon>
        <taxon>Pseudomonadati</taxon>
        <taxon>Pseudomonadota</taxon>
        <taxon>Alphaproteobacteria</taxon>
        <taxon>Rhodospirillales</taxon>
        <taxon>Thalassobaculaceae</taxon>
        <taxon>Thalassobaculum</taxon>
    </lineage>
</organism>
<dbReference type="GO" id="GO:0003700">
    <property type="term" value="F:DNA-binding transcription factor activity"/>
    <property type="evidence" value="ECO:0007669"/>
    <property type="project" value="InterPro"/>
</dbReference>
<dbReference type="SUPFAM" id="SSF64288">
    <property type="entry name" value="Chorismate lyase-like"/>
    <property type="match status" value="1"/>
</dbReference>
<dbReference type="SUPFAM" id="SSF46785">
    <property type="entry name" value="Winged helix' DNA-binding domain"/>
    <property type="match status" value="1"/>
</dbReference>
<evidence type="ECO:0000313" key="5">
    <source>
        <dbReference type="EMBL" id="GHD47054.1"/>
    </source>
</evidence>
<comment type="caution">
    <text evidence="5">The sequence shown here is derived from an EMBL/GenBank/DDBJ whole genome shotgun (WGS) entry which is preliminary data.</text>
</comment>
<dbReference type="SMART" id="SM00866">
    <property type="entry name" value="UTRA"/>
    <property type="match status" value="1"/>
</dbReference>
<keyword evidence="6" id="KW-1185">Reference proteome</keyword>
<keyword evidence="2" id="KW-0238">DNA-binding</keyword>
<dbReference type="PANTHER" id="PTHR44846">
    <property type="entry name" value="MANNOSYL-D-GLYCERATE TRANSPORT/METABOLISM SYSTEM REPRESSOR MNGR-RELATED"/>
    <property type="match status" value="1"/>
</dbReference>
<dbReference type="Gene3D" id="3.40.1410.10">
    <property type="entry name" value="Chorismate lyase-like"/>
    <property type="match status" value="1"/>
</dbReference>
<evidence type="ECO:0000256" key="1">
    <source>
        <dbReference type="ARBA" id="ARBA00023015"/>
    </source>
</evidence>
<dbReference type="AlphaFoldDB" id="A0A918XRH1"/>
<evidence type="ECO:0000256" key="3">
    <source>
        <dbReference type="ARBA" id="ARBA00023163"/>
    </source>
</evidence>
<dbReference type="EMBL" id="BMZS01000003">
    <property type="protein sequence ID" value="GHD47054.1"/>
    <property type="molecule type" value="Genomic_DNA"/>
</dbReference>
<dbReference type="PANTHER" id="PTHR44846:SF1">
    <property type="entry name" value="MANNOSYL-D-GLYCERATE TRANSPORT_METABOLISM SYSTEM REPRESSOR MNGR-RELATED"/>
    <property type="match status" value="1"/>
</dbReference>
<accession>A0A918XRH1</accession>